<dbReference type="Pfam" id="PF02502">
    <property type="entry name" value="LacAB_rpiB"/>
    <property type="match status" value="1"/>
</dbReference>
<dbReference type="OrthoDB" id="1778624at2"/>
<dbReference type="Gene3D" id="3.40.1400.10">
    <property type="entry name" value="Sugar-phosphate isomerase, RpiB/LacA/LacB"/>
    <property type="match status" value="1"/>
</dbReference>
<evidence type="ECO:0000313" key="6">
    <source>
        <dbReference type="Proteomes" id="UP000183190"/>
    </source>
</evidence>
<accession>A0A1H6K131</accession>
<organism evidence="5 6">
    <name type="scientific">Ruminococcus flavefaciens</name>
    <dbReference type="NCBI Taxonomy" id="1265"/>
    <lineage>
        <taxon>Bacteria</taxon>
        <taxon>Bacillati</taxon>
        <taxon>Bacillota</taxon>
        <taxon>Clostridia</taxon>
        <taxon>Eubacteriales</taxon>
        <taxon>Oscillospiraceae</taxon>
        <taxon>Ruminococcus</taxon>
    </lineage>
</organism>
<feature type="binding site" evidence="4">
    <location>
        <begin position="64"/>
        <end position="68"/>
    </location>
    <ligand>
        <name>D-ribulose 5-phosphate</name>
        <dbReference type="ChEBI" id="CHEBI:58121"/>
    </ligand>
</feature>
<feature type="binding site" evidence="4">
    <location>
        <position position="97"/>
    </location>
    <ligand>
        <name>D-ribulose 5-phosphate</name>
        <dbReference type="ChEBI" id="CHEBI:58121"/>
    </ligand>
</feature>
<dbReference type="InterPro" id="IPR003500">
    <property type="entry name" value="RpiB_LacA_LacB"/>
</dbReference>
<feature type="active site" description="Proton donor" evidence="3">
    <location>
        <position position="96"/>
    </location>
</feature>
<dbReference type="InterPro" id="IPR051812">
    <property type="entry name" value="SPI_LacAB/RpiB"/>
</dbReference>
<sequence length="145" mass="15691">MIAIGCDHAGVEMKKAVIEALSEKGFEFKDMGTDGEPCDYPVMAEKVCNEVLAENCEKGILICGTGIGMSIAANKINGIRAALCADSFSTRFTRLHNNSNIMCMGARTLGQGLACELAEIFLTTGFEGGRHQRRIDLITEIEKKN</sequence>
<dbReference type="EMBL" id="FNWV01000006">
    <property type="protein sequence ID" value="SEH66008.1"/>
    <property type="molecule type" value="Genomic_DNA"/>
</dbReference>
<keyword evidence="2 5" id="KW-0413">Isomerase</keyword>
<dbReference type="SUPFAM" id="SSF89623">
    <property type="entry name" value="Ribose/Galactose isomerase RpiB/AlsB"/>
    <property type="match status" value="1"/>
</dbReference>
<reference evidence="5 6" key="1">
    <citation type="submission" date="2016-10" db="EMBL/GenBank/DDBJ databases">
        <authorList>
            <person name="de Groot N.N."/>
        </authorList>
    </citation>
    <scope>NUCLEOTIDE SEQUENCE [LARGE SCALE GENOMIC DNA]</scope>
    <source>
        <strain evidence="5 6">YAD2003</strain>
    </source>
</reference>
<dbReference type="NCBIfam" id="NF004051">
    <property type="entry name" value="PRK05571.1"/>
    <property type="match status" value="1"/>
</dbReference>
<evidence type="ECO:0000256" key="3">
    <source>
        <dbReference type="PIRSR" id="PIRSR005384-1"/>
    </source>
</evidence>
<dbReference type="PIRSF" id="PIRSF005384">
    <property type="entry name" value="RpiB_LacA_B"/>
    <property type="match status" value="1"/>
</dbReference>
<feature type="active site" description="Proton acceptor" evidence="3">
    <location>
        <position position="63"/>
    </location>
</feature>
<feature type="binding site" evidence="4">
    <location>
        <begin position="7"/>
        <end position="8"/>
    </location>
    <ligand>
        <name>D-ribulose 5-phosphate</name>
        <dbReference type="ChEBI" id="CHEBI:58121"/>
    </ligand>
</feature>
<proteinExistence type="inferred from homology"/>
<feature type="binding site" evidence="4">
    <location>
        <position position="130"/>
    </location>
    <ligand>
        <name>D-ribulose 5-phosphate</name>
        <dbReference type="ChEBI" id="CHEBI:58121"/>
    </ligand>
</feature>
<dbReference type="NCBIfam" id="TIGR01120">
    <property type="entry name" value="rpiB"/>
    <property type="match status" value="1"/>
</dbReference>
<dbReference type="InterPro" id="IPR036569">
    <property type="entry name" value="RpiB_LacA_LacB_sf"/>
</dbReference>
<name>A0A1H6K131_RUMFL</name>
<evidence type="ECO:0000256" key="4">
    <source>
        <dbReference type="PIRSR" id="PIRSR005384-2"/>
    </source>
</evidence>
<evidence type="ECO:0000256" key="2">
    <source>
        <dbReference type="ARBA" id="ARBA00023235"/>
    </source>
</evidence>
<comment type="similarity">
    <text evidence="1">Belongs to the LacAB/RpiB family.</text>
</comment>
<dbReference type="NCBIfam" id="TIGR00689">
    <property type="entry name" value="rpiB_lacA_lacB"/>
    <property type="match status" value="1"/>
</dbReference>
<dbReference type="PANTHER" id="PTHR43732:SF1">
    <property type="entry name" value="RIBOSE 5-PHOSPHATE ISOMERASE"/>
    <property type="match status" value="1"/>
</dbReference>
<evidence type="ECO:0000256" key="1">
    <source>
        <dbReference type="ARBA" id="ARBA00008754"/>
    </source>
</evidence>
<dbReference type="AlphaFoldDB" id="A0A1H6K131"/>
<dbReference type="GO" id="GO:0016861">
    <property type="term" value="F:intramolecular oxidoreductase activity, interconverting aldoses and ketoses"/>
    <property type="evidence" value="ECO:0007669"/>
    <property type="project" value="UniProtKB-ARBA"/>
</dbReference>
<feature type="binding site" evidence="4">
    <location>
        <position position="134"/>
    </location>
    <ligand>
        <name>D-ribulose 5-phosphate</name>
        <dbReference type="ChEBI" id="CHEBI:58121"/>
    </ligand>
</feature>
<dbReference type="Proteomes" id="UP000183190">
    <property type="component" value="Unassembled WGS sequence"/>
</dbReference>
<dbReference type="GO" id="GO:0005975">
    <property type="term" value="P:carbohydrate metabolic process"/>
    <property type="evidence" value="ECO:0007669"/>
    <property type="project" value="InterPro"/>
</dbReference>
<gene>
    <name evidence="5" type="ORF">SAMN02910265_02003</name>
</gene>
<dbReference type="InterPro" id="IPR004785">
    <property type="entry name" value="RpiB"/>
</dbReference>
<protein>
    <submittedName>
        <fullName evidence="5">Ribose 5-phosphate isomerase B</fullName>
    </submittedName>
</protein>
<evidence type="ECO:0000313" key="5">
    <source>
        <dbReference type="EMBL" id="SEH66008.1"/>
    </source>
</evidence>
<feature type="binding site" evidence="4">
    <location>
        <position position="107"/>
    </location>
    <ligand>
        <name>D-ribulose 5-phosphate</name>
        <dbReference type="ChEBI" id="CHEBI:58121"/>
    </ligand>
</feature>
<dbReference type="PANTHER" id="PTHR43732">
    <property type="entry name" value="RIBOSE 5-PHOSPHATE ISOMERASE-RELATED"/>
    <property type="match status" value="1"/>
</dbReference>